<accession>A0A4Y8L6D6</accession>
<dbReference type="RefSeq" id="WP_026627747.1">
    <property type="nucleotide sequence ID" value="NZ_AP028867.1"/>
</dbReference>
<dbReference type="EMBL" id="SOML01000006">
    <property type="protein sequence ID" value="TFD96046.1"/>
    <property type="molecule type" value="Genomic_DNA"/>
</dbReference>
<dbReference type="STRING" id="1121485.GCA_000426485_00469"/>
<evidence type="ECO:0000256" key="1">
    <source>
        <dbReference type="ARBA" id="ARBA00022741"/>
    </source>
</evidence>
<dbReference type="InterPro" id="IPR020845">
    <property type="entry name" value="AMP-binding_CS"/>
</dbReference>
<dbReference type="Proteomes" id="UP000297861">
    <property type="component" value="Unassembled WGS sequence"/>
</dbReference>
<reference evidence="4 5" key="1">
    <citation type="submission" date="2019-03" db="EMBL/GenBank/DDBJ databases">
        <title>San Antonio Military Medical Center submission to MRSN (WRAIR), pending publication.</title>
        <authorList>
            <person name="Blyth D.M."/>
            <person name="Mccarthy S.L."/>
            <person name="Schall S.E."/>
            <person name="Stam J.A."/>
            <person name="Ong A.C."/>
            <person name="Mcgann P.T."/>
        </authorList>
    </citation>
    <scope>NUCLEOTIDE SEQUENCE [LARGE SCALE GENOMIC DNA]</scope>
    <source>
        <strain evidence="4 5">MRSN571793</strain>
    </source>
</reference>
<evidence type="ECO:0000256" key="2">
    <source>
        <dbReference type="ARBA" id="ARBA00022840"/>
    </source>
</evidence>
<feature type="domain" description="AMP-dependent synthetase/ligase" evidence="3">
    <location>
        <begin position="19"/>
        <end position="411"/>
    </location>
</feature>
<dbReference type="InterPro" id="IPR042099">
    <property type="entry name" value="ANL_N_sf"/>
</dbReference>
<evidence type="ECO:0000259" key="3">
    <source>
        <dbReference type="Pfam" id="PF00501"/>
    </source>
</evidence>
<protein>
    <submittedName>
        <fullName evidence="4">Long-chain fatty acid--CoA ligase</fullName>
    </submittedName>
</protein>
<name>A0A4Y8L6D6_9BACT</name>
<dbReference type="OrthoDB" id="9803968at2"/>
<proteinExistence type="predicted"/>
<comment type="caution">
    <text evidence="4">The sequence shown here is derived from an EMBL/GenBank/DDBJ whole genome shotgun (WGS) entry which is preliminary data.</text>
</comment>
<keyword evidence="4" id="KW-0436">Ligase</keyword>
<dbReference type="PANTHER" id="PTHR43272:SF33">
    <property type="entry name" value="AMP-BINDING DOMAIN-CONTAINING PROTEIN-RELATED"/>
    <property type="match status" value="1"/>
</dbReference>
<dbReference type="SUPFAM" id="SSF56801">
    <property type="entry name" value="Acetyl-CoA synthetase-like"/>
    <property type="match status" value="1"/>
</dbReference>
<evidence type="ECO:0000313" key="4">
    <source>
        <dbReference type="EMBL" id="TFD96046.1"/>
    </source>
</evidence>
<dbReference type="AlphaFoldDB" id="A0A4Y8L6D6"/>
<dbReference type="Pfam" id="PF23562">
    <property type="entry name" value="AMP-binding_C_3"/>
    <property type="match status" value="1"/>
</dbReference>
<keyword evidence="5" id="KW-1185">Reference proteome</keyword>
<dbReference type="GO" id="GO:0005524">
    <property type="term" value="F:ATP binding"/>
    <property type="evidence" value="ECO:0007669"/>
    <property type="project" value="UniProtKB-KW"/>
</dbReference>
<organism evidence="4 5">
    <name type="scientific">Dysgonomonas capnocytophagoides</name>
    <dbReference type="NCBI Taxonomy" id="45254"/>
    <lineage>
        <taxon>Bacteria</taxon>
        <taxon>Pseudomonadati</taxon>
        <taxon>Bacteroidota</taxon>
        <taxon>Bacteroidia</taxon>
        <taxon>Bacteroidales</taxon>
        <taxon>Dysgonomonadaceae</taxon>
        <taxon>Dysgonomonas</taxon>
    </lineage>
</organism>
<dbReference type="InterPro" id="IPR000873">
    <property type="entry name" value="AMP-dep_synth/lig_dom"/>
</dbReference>
<sequence>MENDNTKRFLKLIEDGIRTNWDKPVFSDYDGNALLFKDFAVRIAKLHIIFDTLHLEKGDKVALCGRNCTNWAVTFFAAMSYGAVVTTILHDFDGDSVQNIVNHCDAKVFFVAEHVWEKVDPIKIPKVETIITIDDYSILRSRTEKLNQVTNDIDVIFAEKYPNFTIDDLKFHVEDPEEVALINYTSGTTSKPKGVMIPYRSLWSNTLFAKEAIEFVSPGDGLVSMLPMAHMYGLAFEILLSVAKGCHVHFLTRLPSPHIIMNAFAKVQPTLIIAVPLIIEKIITAKVMPELQKQPTKTLLKIPFVKDKIYAKIREKLINVFGGKVVEVVIGGAALDPEVGNFLKLIKFPYTVGYGMTECGPLIAYDYWETYRAASCGKPVDRMEVKVDSADPENTVGELIVKGANTMLGYYKNEEATSAVLSPDGWLRTGDLVTQDKEGYIYIKGRSKTMILGPSGQNIYPEEIEQLLNNVHFIAESLIVERNGKIHALIYPDQEVIKLHPNNLSVEDTLKLEIDEVNKRLPKYCQITDFTVRDEEFEKTPKRSIKRFLYK</sequence>
<evidence type="ECO:0000313" key="5">
    <source>
        <dbReference type="Proteomes" id="UP000297861"/>
    </source>
</evidence>
<dbReference type="GO" id="GO:0016020">
    <property type="term" value="C:membrane"/>
    <property type="evidence" value="ECO:0007669"/>
    <property type="project" value="TreeGrafter"/>
</dbReference>
<keyword evidence="1" id="KW-0547">Nucleotide-binding</keyword>
<gene>
    <name evidence="4" type="ORF">E2605_10660</name>
</gene>
<dbReference type="PROSITE" id="PS00455">
    <property type="entry name" value="AMP_BINDING"/>
    <property type="match status" value="1"/>
</dbReference>
<dbReference type="Pfam" id="PF00501">
    <property type="entry name" value="AMP-binding"/>
    <property type="match status" value="1"/>
</dbReference>
<dbReference type="GO" id="GO:0004467">
    <property type="term" value="F:long-chain fatty acid-CoA ligase activity"/>
    <property type="evidence" value="ECO:0007669"/>
    <property type="project" value="TreeGrafter"/>
</dbReference>
<dbReference type="PANTHER" id="PTHR43272">
    <property type="entry name" value="LONG-CHAIN-FATTY-ACID--COA LIGASE"/>
    <property type="match status" value="1"/>
</dbReference>
<dbReference type="Gene3D" id="3.40.50.12780">
    <property type="entry name" value="N-terminal domain of ligase-like"/>
    <property type="match status" value="1"/>
</dbReference>
<keyword evidence="2" id="KW-0067">ATP-binding</keyword>